<dbReference type="EMBL" id="LSRE01000005">
    <property type="protein sequence ID" value="KXP00657.1"/>
    <property type="molecule type" value="Genomic_DNA"/>
</dbReference>
<sequence>MWPLLGSTTLEALRVVDWALQRSGADGPVVAGGVSMGGDVAVALAGIDPRVRRVCALASTPDWTRPHMRLLDDPTRLLDQGHADSYAQWFCDALNPRANLDRYLRRDLAIAFHNGSADRHVPADDAMAFRAALAAREPDSAERITVTVHDGAGHLDVDERFYEPALTFLCAG</sequence>
<proteinExistence type="predicted"/>
<dbReference type="InterPro" id="IPR029058">
    <property type="entry name" value="AB_hydrolase_fold"/>
</dbReference>
<dbReference type="Proteomes" id="UP000070409">
    <property type="component" value="Unassembled WGS sequence"/>
</dbReference>
<name>A0A137ZR36_9ACTN</name>
<accession>A0A137ZR36</accession>
<protein>
    <recommendedName>
        <fullName evidence="3">Peptidase S9 prolyl oligopeptidase catalytic domain-containing protein</fullName>
    </recommendedName>
</protein>
<organism evidence="1 2">
    <name type="scientific">Tsukamurella pseudospumae</name>
    <dbReference type="NCBI Taxonomy" id="239498"/>
    <lineage>
        <taxon>Bacteria</taxon>
        <taxon>Bacillati</taxon>
        <taxon>Actinomycetota</taxon>
        <taxon>Actinomycetes</taxon>
        <taxon>Mycobacteriales</taxon>
        <taxon>Tsukamurellaceae</taxon>
        <taxon>Tsukamurella</taxon>
    </lineage>
</organism>
<dbReference type="SUPFAM" id="SSF53474">
    <property type="entry name" value="alpha/beta-Hydrolases"/>
    <property type="match status" value="1"/>
</dbReference>
<evidence type="ECO:0000313" key="2">
    <source>
        <dbReference type="Proteomes" id="UP000070409"/>
    </source>
</evidence>
<keyword evidence="2" id="KW-1185">Reference proteome</keyword>
<comment type="caution">
    <text evidence="1">The sequence shown here is derived from an EMBL/GenBank/DDBJ whole genome shotgun (WGS) entry which is preliminary data.</text>
</comment>
<evidence type="ECO:0000313" key="1">
    <source>
        <dbReference type="EMBL" id="KXP00657.1"/>
    </source>
</evidence>
<dbReference type="Gene3D" id="3.40.50.1820">
    <property type="entry name" value="alpha/beta hydrolase"/>
    <property type="match status" value="1"/>
</dbReference>
<gene>
    <name evidence="1" type="ORF">AXK61_14615</name>
</gene>
<evidence type="ECO:0008006" key="3">
    <source>
        <dbReference type="Google" id="ProtNLM"/>
    </source>
</evidence>
<reference evidence="1 2" key="1">
    <citation type="submission" date="2016-02" db="EMBL/GenBank/DDBJ databases">
        <authorList>
            <person name="Teng J.L."/>
            <person name="Tang Y."/>
            <person name="Huang Y."/>
            <person name="Guo F."/>
            <person name="Wei W."/>
            <person name="Chen J.H."/>
            <person name="Wong S.Y."/>
            <person name="Lau S.K."/>
            <person name="Woo P.C."/>
        </authorList>
    </citation>
    <scope>NUCLEOTIDE SEQUENCE [LARGE SCALE GENOMIC DNA]</scope>
    <source>
        <strain evidence="1 2">JCM 13375</strain>
    </source>
</reference>